<dbReference type="Pfam" id="PF02990">
    <property type="entry name" value="EMP70"/>
    <property type="match status" value="1"/>
</dbReference>
<evidence type="ECO:0000256" key="5">
    <source>
        <dbReference type="ARBA" id="ARBA00022989"/>
    </source>
</evidence>
<keyword evidence="6 7" id="KW-0472">Membrane</keyword>
<feature type="transmembrane region" description="Helical" evidence="7">
    <location>
        <begin position="548"/>
        <end position="571"/>
    </location>
</feature>
<feature type="transmembrane region" description="Helical" evidence="7">
    <location>
        <begin position="583"/>
        <end position="604"/>
    </location>
</feature>
<keyword evidence="4 7" id="KW-0732">Signal</keyword>
<feature type="transmembrane region" description="Helical" evidence="7">
    <location>
        <begin position="392"/>
        <end position="412"/>
    </location>
</feature>
<accession>A0A7S2JQY9</accession>
<dbReference type="AlphaFoldDB" id="A0A7S2JQY9"/>
<comment type="subcellular location">
    <subcellularLocation>
        <location evidence="1">Membrane</location>
        <topology evidence="1">Multi-pass membrane protein</topology>
    </subcellularLocation>
</comment>
<evidence type="ECO:0000256" key="4">
    <source>
        <dbReference type="ARBA" id="ARBA00022729"/>
    </source>
</evidence>
<dbReference type="InterPro" id="IPR004240">
    <property type="entry name" value="EMP70"/>
</dbReference>
<gene>
    <name evidence="8" type="ORF">LDAN0321_LOCUS390</name>
</gene>
<dbReference type="GO" id="GO:0016020">
    <property type="term" value="C:membrane"/>
    <property type="evidence" value="ECO:0007669"/>
    <property type="project" value="UniProtKB-SubCell"/>
</dbReference>
<evidence type="ECO:0000256" key="3">
    <source>
        <dbReference type="ARBA" id="ARBA00022692"/>
    </source>
</evidence>
<evidence type="ECO:0000313" key="8">
    <source>
        <dbReference type="EMBL" id="CAD9555065.1"/>
    </source>
</evidence>
<protein>
    <recommendedName>
        <fullName evidence="7">Transmembrane 9 superfamily member</fullName>
    </recommendedName>
</protein>
<proteinExistence type="inferred from homology"/>
<feature type="chain" id="PRO_5031589062" description="Transmembrane 9 superfamily member" evidence="7">
    <location>
        <begin position="19"/>
        <end position="659"/>
    </location>
</feature>
<feature type="transmembrane region" description="Helical" evidence="7">
    <location>
        <begin position="359"/>
        <end position="386"/>
    </location>
</feature>
<feature type="transmembrane region" description="Helical" evidence="7">
    <location>
        <begin position="624"/>
        <end position="648"/>
    </location>
</feature>
<dbReference type="GO" id="GO:0072657">
    <property type="term" value="P:protein localization to membrane"/>
    <property type="evidence" value="ECO:0007669"/>
    <property type="project" value="TreeGrafter"/>
</dbReference>
<feature type="signal peptide" evidence="7">
    <location>
        <begin position="1"/>
        <end position="18"/>
    </location>
</feature>
<dbReference type="PANTHER" id="PTHR10766">
    <property type="entry name" value="TRANSMEMBRANE 9 SUPERFAMILY PROTEIN"/>
    <property type="match status" value="1"/>
</dbReference>
<evidence type="ECO:0000256" key="2">
    <source>
        <dbReference type="ARBA" id="ARBA00005227"/>
    </source>
</evidence>
<feature type="transmembrane region" description="Helical" evidence="7">
    <location>
        <begin position="511"/>
        <end position="536"/>
    </location>
</feature>
<evidence type="ECO:0000256" key="7">
    <source>
        <dbReference type="RuleBase" id="RU363079"/>
    </source>
</evidence>
<evidence type="ECO:0000256" key="1">
    <source>
        <dbReference type="ARBA" id="ARBA00004141"/>
    </source>
</evidence>
<feature type="transmembrane region" description="Helical" evidence="7">
    <location>
        <begin position="433"/>
        <end position="454"/>
    </location>
</feature>
<comment type="similarity">
    <text evidence="2 7">Belongs to the nonaspanin (TM9SF) (TC 9.A.2) family.</text>
</comment>
<feature type="transmembrane region" description="Helical" evidence="7">
    <location>
        <begin position="466"/>
        <end position="488"/>
    </location>
</feature>
<keyword evidence="5 7" id="KW-1133">Transmembrane helix</keyword>
<evidence type="ECO:0000256" key="6">
    <source>
        <dbReference type="ARBA" id="ARBA00023136"/>
    </source>
</evidence>
<sequence>MMRQLLLTIIASPAAVWGHYLPGVTAKSFAEGDLVKLKVNKMTSQKTLYPVEYYKLPFCQPAGGPKSDSENLGEFLTGDRIESSPYILRMKKDMYCEQVCVSNLGRAESTDKKSRKKDANRMVGAIRRNYHNNWIVDNLSAASISEDDKSITTKFYQGFPVGYIDKASKLAMVNNHVNIIVHYHPVETGDDAYRVVMFLVEPFSIAHQFKDLEGSTEVELINPIESCDPTKRSKTNHTAWDMFHKNSMQQQVASGRVLFTYDVSWVKSDVKWGSRWDIYLNMGGAVPDRVHWLNILNSVLVVLVLTFILAAILVRNLRRDLVRYSRVATDEEKVEDLEDFGWKLVHADVFRPPSTAPMLLSVMCGTGAQLVGCSLTTIIFSALGFLNPSYRGGLIMGLLSCFVIMGGVAGYVSASLYKTFKGKSWQKNTTMTALFFPGVVFSVFFFLDMCAISQKSSDSVPFTTLVVLLLMWFGVSTPLVFCGAYLGYKRDAIEFPVNTSSIPRQVPDQPFYFETWFCALIGGGLPFGSCFVEYYFILSSLWMDQYYYVFGVLLVVWIILLFMSAEVATLINYFTLCSEDYHWWWRSFITSGSVSFYFFLYSWYYFGTFEDGSVNFSTYMLYFGYMGLICFGVFCMTGYVGLATCLWFNRKIYGSIKVD</sequence>
<feature type="transmembrane region" description="Helical" evidence="7">
    <location>
        <begin position="292"/>
        <end position="314"/>
    </location>
</feature>
<reference evidence="8" key="1">
    <citation type="submission" date="2021-01" db="EMBL/GenBank/DDBJ databases">
        <authorList>
            <person name="Corre E."/>
            <person name="Pelletier E."/>
            <person name="Niang G."/>
            <person name="Scheremetjew M."/>
            <person name="Finn R."/>
            <person name="Kale V."/>
            <person name="Holt S."/>
            <person name="Cochrane G."/>
            <person name="Meng A."/>
            <person name="Brown T."/>
            <person name="Cohen L."/>
        </authorList>
    </citation>
    <scope>NUCLEOTIDE SEQUENCE</scope>
    <source>
        <strain evidence="8">B650</strain>
    </source>
</reference>
<dbReference type="PANTHER" id="PTHR10766:SF111">
    <property type="entry name" value="TRANSMEMBRANE 9 SUPERFAMILY MEMBER 2"/>
    <property type="match status" value="1"/>
</dbReference>
<dbReference type="GO" id="GO:0005737">
    <property type="term" value="C:cytoplasm"/>
    <property type="evidence" value="ECO:0007669"/>
    <property type="project" value="UniProtKB-ARBA"/>
</dbReference>
<organism evidence="8">
    <name type="scientific">Leptocylindrus danicus</name>
    <dbReference type="NCBI Taxonomy" id="163516"/>
    <lineage>
        <taxon>Eukaryota</taxon>
        <taxon>Sar</taxon>
        <taxon>Stramenopiles</taxon>
        <taxon>Ochrophyta</taxon>
        <taxon>Bacillariophyta</taxon>
        <taxon>Coscinodiscophyceae</taxon>
        <taxon>Chaetocerotophycidae</taxon>
        <taxon>Leptocylindrales</taxon>
        <taxon>Leptocylindraceae</taxon>
        <taxon>Leptocylindrus</taxon>
    </lineage>
</organism>
<keyword evidence="3 7" id="KW-0812">Transmembrane</keyword>
<name>A0A7S2JQY9_9STRA</name>
<dbReference type="EMBL" id="HBGY01000601">
    <property type="protein sequence ID" value="CAD9555065.1"/>
    <property type="molecule type" value="Transcribed_RNA"/>
</dbReference>